<reference evidence="3" key="1">
    <citation type="journal article" date="2014" name="Front. Microbiol.">
        <title>High frequency of phylogenetically diverse reductive dehalogenase-homologous genes in deep subseafloor sedimentary metagenomes.</title>
        <authorList>
            <person name="Kawai M."/>
            <person name="Futagami T."/>
            <person name="Toyoda A."/>
            <person name="Takaki Y."/>
            <person name="Nishi S."/>
            <person name="Hori S."/>
            <person name="Arai W."/>
            <person name="Tsubouchi T."/>
            <person name="Morono Y."/>
            <person name="Uchiyama I."/>
            <person name="Ito T."/>
            <person name="Fujiyama A."/>
            <person name="Inagaki F."/>
            <person name="Takami H."/>
        </authorList>
    </citation>
    <scope>NUCLEOTIDE SEQUENCE</scope>
    <source>
        <strain evidence="3">Expedition CK06-06</strain>
    </source>
</reference>
<sequence>MIVIICGDRNWTDEDTIDEYIKTLPPNSTIIHGNYRGVDKKAAKLGTLRGHRVIPMDAEWSKYRRGAGPIRNRRMLEEGQPDLVVAFHDDLSRSKGTADMLGQAEARGIPTEVRRSKQY</sequence>
<proteinExistence type="predicted"/>
<evidence type="ECO:0000259" key="2">
    <source>
        <dbReference type="Pfam" id="PF10686"/>
    </source>
</evidence>
<accession>X1B9W3</accession>
<name>X1B9W3_9ZZZZ</name>
<gene>
    <name evidence="3" type="ORF">S01H4_33607</name>
</gene>
<dbReference type="AlphaFoldDB" id="X1B9W3"/>
<protein>
    <recommendedName>
        <fullName evidence="2">YspA cpYpsA-related SLOG domain-containing protein</fullName>
    </recommendedName>
</protein>
<dbReference type="Pfam" id="PF10686">
    <property type="entry name" value="YAcAr"/>
    <property type="match status" value="1"/>
</dbReference>
<organism evidence="3">
    <name type="scientific">marine sediment metagenome</name>
    <dbReference type="NCBI Taxonomy" id="412755"/>
    <lineage>
        <taxon>unclassified sequences</taxon>
        <taxon>metagenomes</taxon>
        <taxon>ecological metagenomes</taxon>
    </lineage>
</organism>
<feature type="region of interest" description="Disordered" evidence="1">
    <location>
        <begin position="96"/>
        <end position="119"/>
    </location>
</feature>
<comment type="caution">
    <text evidence="3">The sequence shown here is derived from an EMBL/GenBank/DDBJ whole genome shotgun (WGS) entry which is preliminary data.</text>
</comment>
<evidence type="ECO:0000256" key="1">
    <source>
        <dbReference type="SAM" id="MobiDB-lite"/>
    </source>
</evidence>
<dbReference type="InterPro" id="IPR019627">
    <property type="entry name" value="YAcAr"/>
</dbReference>
<dbReference type="EMBL" id="BART01017705">
    <property type="protein sequence ID" value="GAG80918.1"/>
    <property type="molecule type" value="Genomic_DNA"/>
</dbReference>
<feature type="domain" description="YspA cpYpsA-related SLOG" evidence="2">
    <location>
        <begin position="1"/>
        <end position="63"/>
    </location>
</feature>
<evidence type="ECO:0000313" key="3">
    <source>
        <dbReference type="EMBL" id="GAG80918.1"/>
    </source>
</evidence>